<evidence type="ECO:0000313" key="4">
    <source>
        <dbReference type="EMBL" id="QRF50028.1"/>
    </source>
</evidence>
<feature type="DNA-binding region" description="OmpR/PhoB-type" evidence="2">
    <location>
        <begin position="1"/>
        <end position="98"/>
    </location>
</feature>
<sequence length="106" mass="11723">MAKLLCTHCGQPMGDFSGIDIAELTRTETLILEALVAGRHRFTPMTSLVDAVYGDRPDGGPLDPSNAIKVVISRMRPRLSTLGWTVELRWGVGYRLQRLDDRKAVA</sequence>
<dbReference type="EMBL" id="CP032405">
    <property type="protein sequence ID" value="QRF50028.1"/>
    <property type="molecule type" value="Genomic_DNA"/>
</dbReference>
<dbReference type="Gene3D" id="1.10.10.10">
    <property type="entry name" value="Winged helix-like DNA-binding domain superfamily/Winged helix DNA-binding domain"/>
    <property type="match status" value="1"/>
</dbReference>
<reference evidence="4 5" key="1">
    <citation type="submission" date="2018-09" db="EMBL/GenBank/DDBJ databases">
        <title>Rhizobium sp. MAE2-X.</title>
        <authorList>
            <person name="Lee Y."/>
            <person name="Jeon C.O."/>
        </authorList>
    </citation>
    <scope>NUCLEOTIDE SEQUENCE [LARGE SCALE GENOMIC DNA]</scope>
    <source>
        <strain evidence="4 5">MAE2-X</strain>
    </source>
</reference>
<evidence type="ECO:0000259" key="3">
    <source>
        <dbReference type="PROSITE" id="PS51755"/>
    </source>
</evidence>
<dbReference type="RefSeq" id="WP_203017383.1">
    <property type="nucleotide sequence ID" value="NZ_CP032405.1"/>
</dbReference>
<dbReference type="PROSITE" id="PS51755">
    <property type="entry name" value="OMPR_PHOB"/>
    <property type="match status" value="1"/>
</dbReference>
<dbReference type="Proteomes" id="UP000596351">
    <property type="component" value="Chromosome"/>
</dbReference>
<evidence type="ECO:0000256" key="1">
    <source>
        <dbReference type="ARBA" id="ARBA00023125"/>
    </source>
</evidence>
<evidence type="ECO:0000313" key="5">
    <source>
        <dbReference type="Proteomes" id="UP000596351"/>
    </source>
</evidence>
<protein>
    <submittedName>
        <fullName evidence="4">Helix-turn-helix domain-containing protein</fullName>
    </submittedName>
</protein>
<dbReference type="InterPro" id="IPR016032">
    <property type="entry name" value="Sig_transdc_resp-reg_C-effctor"/>
</dbReference>
<feature type="domain" description="OmpR/PhoB-type" evidence="3">
    <location>
        <begin position="1"/>
        <end position="98"/>
    </location>
</feature>
<organism evidence="4 5">
    <name type="scientific">Rhizobium rosettiformans</name>
    <dbReference type="NCBI Taxonomy" id="1368430"/>
    <lineage>
        <taxon>Bacteria</taxon>
        <taxon>Pseudomonadati</taxon>
        <taxon>Pseudomonadota</taxon>
        <taxon>Alphaproteobacteria</taxon>
        <taxon>Hyphomicrobiales</taxon>
        <taxon>Rhizobiaceae</taxon>
        <taxon>Rhizobium/Agrobacterium group</taxon>
        <taxon>Rhizobium</taxon>
    </lineage>
</organism>
<proteinExistence type="predicted"/>
<accession>A0ABX7ERY4</accession>
<dbReference type="InterPro" id="IPR001867">
    <property type="entry name" value="OmpR/PhoB-type_DNA-bd"/>
</dbReference>
<dbReference type="InterPro" id="IPR036388">
    <property type="entry name" value="WH-like_DNA-bd_sf"/>
</dbReference>
<gene>
    <name evidence="4" type="ORF">D4A92_00475</name>
</gene>
<evidence type="ECO:0000256" key="2">
    <source>
        <dbReference type="PROSITE-ProRule" id="PRU01091"/>
    </source>
</evidence>
<keyword evidence="5" id="KW-1185">Reference proteome</keyword>
<name>A0ABX7ERY4_9HYPH</name>
<dbReference type="SMART" id="SM00862">
    <property type="entry name" value="Trans_reg_C"/>
    <property type="match status" value="1"/>
</dbReference>
<keyword evidence="1 2" id="KW-0238">DNA-binding</keyword>
<dbReference type="SUPFAM" id="SSF46894">
    <property type="entry name" value="C-terminal effector domain of the bipartite response regulators"/>
    <property type="match status" value="1"/>
</dbReference>
<dbReference type="Pfam" id="PF00486">
    <property type="entry name" value="Trans_reg_C"/>
    <property type="match status" value="1"/>
</dbReference>